<evidence type="ECO:0000313" key="4">
    <source>
        <dbReference type="EMBL" id="CAJ0568449.1"/>
    </source>
</evidence>
<feature type="compositionally biased region" description="Acidic residues" evidence="1">
    <location>
        <begin position="101"/>
        <end position="116"/>
    </location>
</feature>
<name>A0AA36FVH5_9BILA</name>
<dbReference type="Pfam" id="PF00638">
    <property type="entry name" value="Ran_BP1"/>
    <property type="match status" value="1"/>
</dbReference>
<dbReference type="GO" id="GO:0005096">
    <property type="term" value="F:GTPase activator activity"/>
    <property type="evidence" value="ECO:0007669"/>
    <property type="project" value="TreeGrafter"/>
</dbReference>
<reference evidence="4" key="1">
    <citation type="submission" date="2023-06" db="EMBL/GenBank/DDBJ databases">
        <authorList>
            <person name="Delattre M."/>
        </authorList>
    </citation>
    <scope>NUCLEOTIDE SEQUENCE</scope>
    <source>
        <strain evidence="4">AF72</strain>
    </source>
</reference>
<feature type="transmembrane region" description="Helical" evidence="2">
    <location>
        <begin position="284"/>
        <end position="304"/>
    </location>
</feature>
<dbReference type="AlphaFoldDB" id="A0AA36FVH5"/>
<dbReference type="GO" id="GO:0005643">
    <property type="term" value="C:nuclear pore"/>
    <property type="evidence" value="ECO:0007669"/>
    <property type="project" value="TreeGrafter"/>
</dbReference>
<dbReference type="InterPro" id="IPR045255">
    <property type="entry name" value="RanBP1-like"/>
</dbReference>
<keyword evidence="2" id="KW-0472">Membrane</keyword>
<evidence type="ECO:0000256" key="1">
    <source>
        <dbReference type="SAM" id="MobiDB-lite"/>
    </source>
</evidence>
<feature type="domain" description="RanBD1" evidence="3">
    <location>
        <begin position="119"/>
        <end position="211"/>
    </location>
</feature>
<proteinExistence type="predicted"/>
<dbReference type="SUPFAM" id="SSF81321">
    <property type="entry name" value="Family A G protein-coupled receptor-like"/>
    <property type="match status" value="1"/>
</dbReference>
<dbReference type="InterPro" id="IPR000156">
    <property type="entry name" value="Ran_bind_dom"/>
</dbReference>
<evidence type="ECO:0000259" key="3">
    <source>
        <dbReference type="PROSITE" id="PS50196"/>
    </source>
</evidence>
<dbReference type="PANTHER" id="PTHR23138">
    <property type="entry name" value="RAN BINDING PROTEIN"/>
    <property type="match status" value="1"/>
</dbReference>
<dbReference type="InterPro" id="IPR019421">
    <property type="entry name" value="7TM_GPCR_serpentine_rcpt_Srd"/>
</dbReference>
<dbReference type="Proteomes" id="UP001177023">
    <property type="component" value="Unassembled WGS sequence"/>
</dbReference>
<dbReference type="EMBL" id="CATQJA010001741">
    <property type="protein sequence ID" value="CAJ0568449.1"/>
    <property type="molecule type" value="Genomic_DNA"/>
</dbReference>
<dbReference type="SMART" id="SM00160">
    <property type="entry name" value="RanBD"/>
    <property type="match status" value="1"/>
</dbReference>
<evidence type="ECO:0000256" key="2">
    <source>
        <dbReference type="SAM" id="Phobius"/>
    </source>
</evidence>
<accession>A0AA36FVH5</accession>
<gene>
    <name evidence="4" type="ORF">MSPICULIGERA_LOCUS6967</name>
</gene>
<dbReference type="InterPro" id="IPR011993">
    <property type="entry name" value="PH-like_dom_sf"/>
</dbReference>
<organism evidence="4 5">
    <name type="scientific">Mesorhabditis spiculigera</name>
    <dbReference type="NCBI Taxonomy" id="96644"/>
    <lineage>
        <taxon>Eukaryota</taxon>
        <taxon>Metazoa</taxon>
        <taxon>Ecdysozoa</taxon>
        <taxon>Nematoda</taxon>
        <taxon>Chromadorea</taxon>
        <taxon>Rhabditida</taxon>
        <taxon>Rhabditina</taxon>
        <taxon>Rhabditomorpha</taxon>
        <taxon>Rhabditoidea</taxon>
        <taxon>Rhabditidae</taxon>
        <taxon>Mesorhabditinae</taxon>
        <taxon>Mesorhabditis</taxon>
    </lineage>
</organism>
<keyword evidence="5" id="KW-1185">Reference proteome</keyword>
<dbReference type="GO" id="GO:0005737">
    <property type="term" value="C:cytoplasm"/>
    <property type="evidence" value="ECO:0007669"/>
    <property type="project" value="TreeGrafter"/>
</dbReference>
<sequence>MATKIGDAVPKCSSDDVQKEDKEIDNRCATKVQQAWECCDTGYSTNSEAKESACCSEREIEAELKALGLKDDEKAEKSPDEDKFVFHYDPKAAFNAAEENKENEEESDADEEEEESACTLQPVCPLPELIKVVTGEEDEEVLFQARCKLYRFDRESREVQERGLGEMKVLKNPKSGRMRCVMRREQILNLCANFPIVAQMEIKPKAGTDETASSFIAFADAWTGLSGWLSMTSALVTLTVLCLPVFPGYCMALYYRSQILRKLDANSKMSAGTRRAQKDLVKALTIQAMLPFGMLYGSSCFMWRQMELPYSNYVPFFEELVITMSIVTSASPCVTLYYVRSYRHRLQKLLRCKTRAEKFQVNTEASAHVTETGAGSQNT</sequence>
<feature type="region of interest" description="Disordered" evidence="1">
    <location>
        <begin position="95"/>
        <end position="119"/>
    </location>
</feature>
<keyword evidence="2" id="KW-0812">Transmembrane</keyword>
<feature type="non-terminal residue" evidence="4">
    <location>
        <position position="1"/>
    </location>
</feature>
<feature type="transmembrane region" description="Helical" evidence="2">
    <location>
        <begin position="316"/>
        <end position="339"/>
    </location>
</feature>
<dbReference type="SUPFAM" id="SSF50729">
    <property type="entry name" value="PH domain-like"/>
    <property type="match status" value="1"/>
</dbReference>
<keyword evidence="2" id="KW-1133">Transmembrane helix</keyword>
<evidence type="ECO:0000313" key="5">
    <source>
        <dbReference type="Proteomes" id="UP001177023"/>
    </source>
</evidence>
<dbReference type="Gene3D" id="2.30.29.30">
    <property type="entry name" value="Pleckstrin-homology domain (PH domain)/Phosphotyrosine-binding domain (PTB)"/>
    <property type="match status" value="1"/>
</dbReference>
<dbReference type="PROSITE" id="PS50196">
    <property type="entry name" value="RANBD1"/>
    <property type="match status" value="1"/>
</dbReference>
<comment type="caution">
    <text evidence="4">The sequence shown here is derived from an EMBL/GenBank/DDBJ whole genome shotgun (WGS) entry which is preliminary data.</text>
</comment>
<dbReference type="CDD" id="cd00835">
    <property type="entry name" value="RanBD_family"/>
    <property type="match status" value="1"/>
</dbReference>
<feature type="transmembrane region" description="Helical" evidence="2">
    <location>
        <begin position="234"/>
        <end position="255"/>
    </location>
</feature>
<dbReference type="Pfam" id="PF10317">
    <property type="entry name" value="7TM_GPCR_Srd"/>
    <property type="match status" value="1"/>
</dbReference>
<dbReference type="PANTHER" id="PTHR23138:SF87">
    <property type="entry name" value="E3 SUMO-PROTEIN LIGASE RANBP2"/>
    <property type="match status" value="1"/>
</dbReference>
<protein>
    <recommendedName>
        <fullName evidence="3">RanBD1 domain-containing protein</fullName>
    </recommendedName>
</protein>